<proteinExistence type="predicted"/>
<protein>
    <submittedName>
        <fullName evidence="1">Uncharacterized protein</fullName>
    </submittedName>
</protein>
<name>A0A2V3VH83_9SPHN</name>
<dbReference type="OrthoDB" id="7595495at2"/>
<evidence type="ECO:0000313" key="1">
    <source>
        <dbReference type="EMBL" id="PXW79405.1"/>
    </source>
</evidence>
<comment type="caution">
    <text evidence="1">The sequence shown here is derived from an EMBL/GenBank/DDBJ whole genome shotgun (WGS) entry which is preliminary data.</text>
</comment>
<dbReference type="AlphaFoldDB" id="A0A2V3VH83"/>
<sequence length="96" mass="10320">MLHDRSALRVIADLLRSTGHLTEQVGSALCQDVETATRNLTLLQDIDLLAQRQVAIAEILESEDMAQSLANSRLEWIASAYRPANDAGGTASAQSA</sequence>
<keyword evidence="2" id="KW-1185">Reference proteome</keyword>
<dbReference type="Proteomes" id="UP000248014">
    <property type="component" value="Unassembled WGS sequence"/>
</dbReference>
<dbReference type="EMBL" id="QJJM01000001">
    <property type="protein sequence ID" value="PXW79405.1"/>
    <property type="molecule type" value="Genomic_DNA"/>
</dbReference>
<gene>
    <name evidence="1" type="ORF">C7451_101472</name>
</gene>
<accession>A0A2V3VH83</accession>
<dbReference type="RefSeq" id="WP_110297337.1">
    <property type="nucleotide sequence ID" value="NZ_QJJM01000001.1"/>
</dbReference>
<evidence type="ECO:0000313" key="2">
    <source>
        <dbReference type="Proteomes" id="UP000248014"/>
    </source>
</evidence>
<reference evidence="1 2" key="1">
    <citation type="submission" date="2018-05" db="EMBL/GenBank/DDBJ databases">
        <title>Genomic Encyclopedia of Type Strains, Phase IV (KMG-IV): sequencing the most valuable type-strain genomes for metagenomic binning, comparative biology and taxonomic classification.</title>
        <authorList>
            <person name="Goeker M."/>
        </authorList>
    </citation>
    <scope>NUCLEOTIDE SEQUENCE [LARGE SCALE GENOMIC DNA]</scope>
    <source>
        <strain evidence="1 2">DSM 3183</strain>
    </source>
</reference>
<organism evidence="1 2">
    <name type="scientific">Blastomonas natatoria</name>
    <dbReference type="NCBI Taxonomy" id="34015"/>
    <lineage>
        <taxon>Bacteria</taxon>
        <taxon>Pseudomonadati</taxon>
        <taxon>Pseudomonadota</taxon>
        <taxon>Alphaproteobacteria</taxon>
        <taxon>Sphingomonadales</taxon>
        <taxon>Sphingomonadaceae</taxon>
        <taxon>Blastomonas</taxon>
    </lineage>
</organism>